<comment type="function">
    <text evidence="6">Forms membrane-associated dynamic filaments that are essential for cell shape determination. Acts by regulating cell wall synthesis and cell elongation, and thus cell shape. A feedback loop between cell geometry and MreB localization may maintain elongated cell shape by targeting cell wall growth to regions of negative cell wall curvature.</text>
</comment>
<dbReference type="GO" id="GO:0005524">
    <property type="term" value="F:ATP binding"/>
    <property type="evidence" value="ECO:0007669"/>
    <property type="project" value="UniProtKB-KW"/>
</dbReference>
<dbReference type="PRINTS" id="PR01652">
    <property type="entry name" value="SHAPEPROTEIN"/>
</dbReference>
<evidence type="ECO:0000256" key="3">
    <source>
        <dbReference type="ARBA" id="ARBA00022840"/>
    </source>
</evidence>
<evidence type="ECO:0000256" key="2">
    <source>
        <dbReference type="ARBA" id="ARBA00022741"/>
    </source>
</evidence>
<dbReference type="EMBL" id="MGAK01000007">
    <property type="protein sequence ID" value="OGK45064.1"/>
    <property type="molecule type" value="Genomic_DNA"/>
</dbReference>
<gene>
    <name evidence="6" type="primary">mreB</name>
    <name evidence="7" type="ORF">A2957_02085</name>
</gene>
<evidence type="ECO:0000313" key="8">
    <source>
        <dbReference type="Proteomes" id="UP000179072"/>
    </source>
</evidence>
<dbReference type="Proteomes" id="UP000179072">
    <property type="component" value="Unassembled WGS sequence"/>
</dbReference>
<keyword evidence="2 6" id="KW-0547">Nucleotide-binding</keyword>
<dbReference type="GO" id="GO:0000902">
    <property type="term" value="P:cell morphogenesis"/>
    <property type="evidence" value="ECO:0007669"/>
    <property type="project" value="InterPro"/>
</dbReference>
<protein>
    <recommendedName>
        <fullName evidence="6">Cell shape-determining protein MreB</fullName>
    </recommendedName>
</protein>
<evidence type="ECO:0000256" key="1">
    <source>
        <dbReference type="ARBA" id="ARBA00022490"/>
    </source>
</evidence>
<name>A0A1F7INW3_9BACT</name>
<keyword evidence="4 6" id="KW-0133">Cell shape</keyword>
<keyword evidence="1 6" id="KW-0963">Cytoplasm</keyword>
<comment type="caution">
    <text evidence="6">Lacks conserved residue(s) required for the propagation of feature annotation.</text>
</comment>
<evidence type="ECO:0000256" key="6">
    <source>
        <dbReference type="HAMAP-Rule" id="MF_02207"/>
    </source>
</evidence>
<comment type="similarity">
    <text evidence="5 6">Belongs to the FtsA/MreB family.</text>
</comment>
<dbReference type="PANTHER" id="PTHR42749:SF1">
    <property type="entry name" value="CELL SHAPE-DETERMINING PROTEIN MREB"/>
    <property type="match status" value="1"/>
</dbReference>
<comment type="subcellular location">
    <subcellularLocation>
        <location evidence="6">Cytoplasm</location>
    </subcellularLocation>
    <text evidence="6">Membrane-associated.</text>
</comment>
<dbReference type="InterPro" id="IPR056546">
    <property type="entry name" value="MreB_MamK-like"/>
</dbReference>
<dbReference type="CDD" id="cd10225">
    <property type="entry name" value="ASKHA_NBD_MreB-like"/>
    <property type="match status" value="1"/>
</dbReference>
<dbReference type="GO" id="GO:0005737">
    <property type="term" value="C:cytoplasm"/>
    <property type="evidence" value="ECO:0007669"/>
    <property type="project" value="UniProtKB-SubCell"/>
</dbReference>
<accession>A0A1F7INW3</accession>
<dbReference type="InterPro" id="IPR004753">
    <property type="entry name" value="MreB"/>
</dbReference>
<feature type="binding site" evidence="6">
    <location>
        <begin position="224"/>
        <end position="227"/>
    </location>
    <ligand>
        <name>ATP</name>
        <dbReference type="ChEBI" id="CHEBI:30616"/>
    </ligand>
</feature>
<dbReference type="SUPFAM" id="SSF53067">
    <property type="entry name" value="Actin-like ATPase domain"/>
    <property type="match status" value="2"/>
</dbReference>
<dbReference type="PANTHER" id="PTHR42749">
    <property type="entry name" value="CELL SHAPE-DETERMINING PROTEIN MREB"/>
    <property type="match status" value="1"/>
</dbReference>
<dbReference type="Pfam" id="PF06723">
    <property type="entry name" value="MreB_Mbl"/>
    <property type="match status" value="1"/>
</dbReference>
<evidence type="ECO:0000313" key="7">
    <source>
        <dbReference type="EMBL" id="OGK45064.1"/>
    </source>
</evidence>
<feature type="binding site" evidence="6">
    <location>
        <begin position="176"/>
        <end position="178"/>
    </location>
    <ligand>
        <name>ATP</name>
        <dbReference type="ChEBI" id="CHEBI:30616"/>
    </ligand>
</feature>
<keyword evidence="3 6" id="KW-0067">ATP-binding</keyword>
<dbReference type="HAMAP" id="MF_02207">
    <property type="entry name" value="MreB"/>
    <property type="match status" value="1"/>
</dbReference>
<reference evidence="7 8" key="1">
    <citation type="journal article" date="2016" name="Nat. Commun.">
        <title>Thousands of microbial genomes shed light on interconnected biogeochemical processes in an aquifer system.</title>
        <authorList>
            <person name="Anantharaman K."/>
            <person name="Brown C.T."/>
            <person name="Hug L.A."/>
            <person name="Sharon I."/>
            <person name="Castelle C.J."/>
            <person name="Probst A.J."/>
            <person name="Thomas B.C."/>
            <person name="Singh A."/>
            <person name="Wilkins M.J."/>
            <person name="Karaoz U."/>
            <person name="Brodie E.L."/>
            <person name="Williams K.H."/>
            <person name="Hubbard S.S."/>
            <person name="Banfield J.F."/>
        </authorList>
    </citation>
    <scope>NUCLEOTIDE SEQUENCE [LARGE SCALE GENOMIC DNA]</scope>
</reference>
<sequence length="353" mass="38760">MPTIVSKISKYTSMLFSRTKIAFDIGTSMTRIGIEDKGIVLREPTFVGQNTRSNELIFYGTDAKEIYGKAPGYIKVIKPIENSIISDFDATVYLVQEFLKKAVYPYYAKSFIKQGLEAYAVVPTSSTEVEQKALIEALIKAGCHKTHLIEKPLATAYGAGLPIFGHKPIFIIDLGAGTIEATIIIMGGIVASKVLKLGGDHMDKLIYNYLHLKYGLVIGEQTAEHLKIKLYNLKDQKDMLPTRGKSLENGLPKSVRVTSTDIQEALSVPLNQIVDGVKELIESAPPEIIDGMIKSGVTLAGSLAYIPGIDKYIANDIKIPVNIASKPEDSTILGLMKIMKDEENLKKIIINRS</sequence>
<organism evidence="7 8">
    <name type="scientific">Candidatus Roizmanbacteria bacterium RIFCSPLOWO2_01_FULL_38_11</name>
    <dbReference type="NCBI Taxonomy" id="1802060"/>
    <lineage>
        <taxon>Bacteria</taxon>
        <taxon>Candidatus Roizmaniibacteriota</taxon>
    </lineage>
</organism>
<proteinExistence type="inferred from homology"/>
<evidence type="ECO:0000256" key="4">
    <source>
        <dbReference type="ARBA" id="ARBA00022960"/>
    </source>
</evidence>
<evidence type="ECO:0000256" key="5">
    <source>
        <dbReference type="ARBA" id="ARBA00023458"/>
    </source>
</evidence>
<dbReference type="AlphaFoldDB" id="A0A1F7INW3"/>
<dbReference type="STRING" id="1802060.A2957_02085"/>
<comment type="subunit">
    <text evidence="6">Forms polymers.</text>
</comment>
<dbReference type="Gene3D" id="3.30.420.40">
    <property type="match status" value="2"/>
</dbReference>
<dbReference type="InterPro" id="IPR043129">
    <property type="entry name" value="ATPase_NBD"/>
</dbReference>
<dbReference type="GO" id="GO:0008360">
    <property type="term" value="P:regulation of cell shape"/>
    <property type="evidence" value="ECO:0007669"/>
    <property type="project" value="UniProtKB-UniRule"/>
</dbReference>
<comment type="caution">
    <text evidence="7">The sequence shown here is derived from an EMBL/GenBank/DDBJ whole genome shotgun (WGS) entry which is preliminary data.</text>
</comment>